<dbReference type="InterPro" id="IPR000524">
    <property type="entry name" value="Tscrpt_reg_HTH_GntR"/>
</dbReference>
<dbReference type="SMART" id="SM00866">
    <property type="entry name" value="UTRA"/>
    <property type="match status" value="1"/>
</dbReference>
<organism evidence="5 6">
    <name type="scientific">Latilactobacillus curvatus</name>
    <name type="common">Lactobacillus curvatus</name>
    <dbReference type="NCBI Taxonomy" id="28038"/>
    <lineage>
        <taxon>Bacteria</taxon>
        <taxon>Bacillati</taxon>
        <taxon>Bacillota</taxon>
        <taxon>Bacilli</taxon>
        <taxon>Lactobacillales</taxon>
        <taxon>Lactobacillaceae</taxon>
        <taxon>Latilactobacillus</taxon>
    </lineage>
</organism>
<dbReference type="Pfam" id="PF00392">
    <property type="entry name" value="GntR"/>
    <property type="match status" value="1"/>
</dbReference>
<evidence type="ECO:0000256" key="2">
    <source>
        <dbReference type="ARBA" id="ARBA00023125"/>
    </source>
</evidence>
<keyword evidence="6" id="KW-1185">Reference proteome</keyword>
<dbReference type="Gene3D" id="3.40.1410.10">
    <property type="entry name" value="Chorismate lyase-like"/>
    <property type="match status" value="1"/>
</dbReference>
<evidence type="ECO:0000256" key="3">
    <source>
        <dbReference type="ARBA" id="ARBA00023163"/>
    </source>
</evidence>
<proteinExistence type="predicted"/>
<dbReference type="PANTHER" id="PTHR44846">
    <property type="entry name" value="MANNOSYL-D-GLYCERATE TRANSPORT/METABOLISM SYSTEM REPRESSOR MNGR-RELATED"/>
    <property type="match status" value="1"/>
</dbReference>
<keyword evidence="3" id="KW-0804">Transcription</keyword>
<dbReference type="InterPro" id="IPR028978">
    <property type="entry name" value="Chorismate_lyase_/UTRA_dom_sf"/>
</dbReference>
<dbReference type="InterPro" id="IPR036390">
    <property type="entry name" value="WH_DNA-bd_sf"/>
</dbReference>
<reference evidence="5 6" key="1">
    <citation type="submission" date="2021-05" db="EMBL/GenBank/DDBJ databases">
        <title>Complete Genome Sequence of Latilactobacillus sp. Strain WDN19, a High D-Aspartate-producing Lactic Acid Bacterium Isolated from a Japanese Pickle.</title>
        <authorList>
            <person name="Kajitani K."/>
            <person name="Takahashi S."/>
        </authorList>
    </citation>
    <scope>NUCLEOTIDE SEQUENCE [LARGE SCALE GENOMIC DNA]</scope>
    <source>
        <strain evidence="5 6">WDN19</strain>
    </source>
</reference>
<evidence type="ECO:0000256" key="1">
    <source>
        <dbReference type="ARBA" id="ARBA00023015"/>
    </source>
</evidence>
<dbReference type="SUPFAM" id="SSF64288">
    <property type="entry name" value="Chorismate lyase-like"/>
    <property type="match status" value="1"/>
</dbReference>
<evidence type="ECO:0000259" key="4">
    <source>
        <dbReference type="PROSITE" id="PS50949"/>
    </source>
</evidence>
<sequence length="238" mass="27657">MEYKEISPATLGEERLRYDIQKGTFDKLSERELAERYGISRTAMRRSLSVLQNEGLIEKKPRVGMTVNNKHVINMLAMSSMSTELNSDEIQTEVLQTEEPVEEDVVRFLKADHVFELPRKRMINGKPISYELAFLSQERFPEIEQISFQNRSLYQTLKDQYGVVLGYGHETIKAGYADKKQATILEIPEKTPLYIVTSLAYDHDDEPVEYSVQYLIGNQIRYRLDAKNIFDYREDGDL</sequence>
<name>A0ABM7QU34_LATCU</name>
<dbReference type="Gene3D" id="1.10.10.10">
    <property type="entry name" value="Winged helix-like DNA-binding domain superfamily/Winged helix DNA-binding domain"/>
    <property type="match status" value="1"/>
</dbReference>
<dbReference type="RefSeq" id="WP_065825145.1">
    <property type="nucleotide sequence ID" value="NZ_AP024685.1"/>
</dbReference>
<dbReference type="InterPro" id="IPR050679">
    <property type="entry name" value="Bact_HTH_transcr_reg"/>
</dbReference>
<dbReference type="InterPro" id="IPR036388">
    <property type="entry name" value="WH-like_DNA-bd_sf"/>
</dbReference>
<dbReference type="SMART" id="SM00345">
    <property type="entry name" value="HTH_GNTR"/>
    <property type="match status" value="1"/>
</dbReference>
<feature type="domain" description="HTH gntR-type" evidence="4">
    <location>
        <begin position="1"/>
        <end position="70"/>
    </location>
</feature>
<dbReference type="PRINTS" id="PR00035">
    <property type="entry name" value="HTHGNTR"/>
</dbReference>
<dbReference type="Pfam" id="PF07702">
    <property type="entry name" value="UTRA"/>
    <property type="match status" value="1"/>
</dbReference>
<dbReference type="EMBL" id="AP024685">
    <property type="protein sequence ID" value="BCX30555.1"/>
    <property type="molecule type" value="Genomic_DNA"/>
</dbReference>
<dbReference type="Proteomes" id="UP000825100">
    <property type="component" value="Chromosome"/>
</dbReference>
<dbReference type="SUPFAM" id="SSF46785">
    <property type="entry name" value="Winged helix' DNA-binding domain"/>
    <property type="match status" value="1"/>
</dbReference>
<keyword evidence="1" id="KW-0805">Transcription regulation</keyword>
<dbReference type="CDD" id="cd07377">
    <property type="entry name" value="WHTH_GntR"/>
    <property type="match status" value="1"/>
</dbReference>
<accession>A0ABM7QU34</accession>
<dbReference type="PROSITE" id="PS50949">
    <property type="entry name" value="HTH_GNTR"/>
    <property type="match status" value="1"/>
</dbReference>
<dbReference type="InterPro" id="IPR011663">
    <property type="entry name" value="UTRA"/>
</dbReference>
<evidence type="ECO:0000313" key="5">
    <source>
        <dbReference type="EMBL" id="BCX30555.1"/>
    </source>
</evidence>
<gene>
    <name evidence="5" type="ORF">LTWDN19_11220</name>
</gene>
<protein>
    <submittedName>
        <fullName evidence="5">GntR family transcriptional regulator</fullName>
    </submittedName>
</protein>
<keyword evidence="2" id="KW-0238">DNA-binding</keyword>
<evidence type="ECO:0000313" key="6">
    <source>
        <dbReference type="Proteomes" id="UP000825100"/>
    </source>
</evidence>
<dbReference type="PANTHER" id="PTHR44846:SF17">
    <property type="entry name" value="GNTR-FAMILY TRANSCRIPTIONAL REGULATOR"/>
    <property type="match status" value="1"/>
</dbReference>